<sequence length="287" mass="31370">MATPVVPKYHLAPNLSIPPVEAGGILELGSIIADIPSADEPINKHSVDPIPQSSLFCGHQRGFTTTYSRMRSGEYGLWAKSKLFGMEGVGGKLSRASKRSAEDVYHFRSIDTIYFTPSAEYLERSMANPDVRAYISGSGYAPVYIVTGLKTARGPSVKMSDATKLSITAELGLQNRGGVIDVEFGPKLDTSKKLRQEMGFEDSTDFIIGIRLRKVAYAKYWWNRTPGGLRSEEFNKGATMADETVFKMDHEKVVDLGDGSEGAVHVVEEEEEPVDGQVVVTAWVLGS</sequence>
<keyword evidence="2" id="KW-1185">Reference proteome</keyword>
<accession>A0AAN6XTS0</accession>
<name>A0AAN6XTS0_9PEZI</name>
<gene>
    <name evidence="1" type="ORF">QBC37DRAFT_300760</name>
</gene>
<organism evidence="1 2">
    <name type="scientific">Rhypophila decipiens</name>
    <dbReference type="NCBI Taxonomy" id="261697"/>
    <lineage>
        <taxon>Eukaryota</taxon>
        <taxon>Fungi</taxon>
        <taxon>Dikarya</taxon>
        <taxon>Ascomycota</taxon>
        <taxon>Pezizomycotina</taxon>
        <taxon>Sordariomycetes</taxon>
        <taxon>Sordariomycetidae</taxon>
        <taxon>Sordariales</taxon>
        <taxon>Naviculisporaceae</taxon>
        <taxon>Rhypophila</taxon>
    </lineage>
</organism>
<dbReference type="Proteomes" id="UP001301769">
    <property type="component" value="Unassembled WGS sequence"/>
</dbReference>
<dbReference type="EMBL" id="MU858408">
    <property type="protein sequence ID" value="KAK4206458.1"/>
    <property type="molecule type" value="Genomic_DNA"/>
</dbReference>
<reference evidence="1" key="1">
    <citation type="journal article" date="2023" name="Mol. Phylogenet. Evol.">
        <title>Genome-scale phylogeny and comparative genomics of the fungal order Sordariales.</title>
        <authorList>
            <person name="Hensen N."/>
            <person name="Bonometti L."/>
            <person name="Westerberg I."/>
            <person name="Brannstrom I.O."/>
            <person name="Guillou S."/>
            <person name="Cros-Aarteil S."/>
            <person name="Calhoun S."/>
            <person name="Haridas S."/>
            <person name="Kuo A."/>
            <person name="Mondo S."/>
            <person name="Pangilinan J."/>
            <person name="Riley R."/>
            <person name="LaButti K."/>
            <person name="Andreopoulos B."/>
            <person name="Lipzen A."/>
            <person name="Chen C."/>
            <person name="Yan M."/>
            <person name="Daum C."/>
            <person name="Ng V."/>
            <person name="Clum A."/>
            <person name="Steindorff A."/>
            <person name="Ohm R.A."/>
            <person name="Martin F."/>
            <person name="Silar P."/>
            <person name="Natvig D.O."/>
            <person name="Lalanne C."/>
            <person name="Gautier V."/>
            <person name="Ament-Velasquez S.L."/>
            <person name="Kruys A."/>
            <person name="Hutchinson M.I."/>
            <person name="Powell A.J."/>
            <person name="Barry K."/>
            <person name="Miller A.N."/>
            <person name="Grigoriev I.V."/>
            <person name="Debuchy R."/>
            <person name="Gladieux P."/>
            <person name="Hiltunen Thoren M."/>
            <person name="Johannesson H."/>
        </authorList>
    </citation>
    <scope>NUCLEOTIDE SEQUENCE</scope>
    <source>
        <strain evidence="1">PSN293</strain>
    </source>
</reference>
<proteinExistence type="predicted"/>
<dbReference type="AlphaFoldDB" id="A0AAN6XTS0"/>
<evidence type="ECO:0000313" key="2">
    <source>
        <dbReference type="Proteomes" id="UP001301769"/>
    </source>
</evidence>
<reference evidence="1" key="2">
    <citation type="submission" date="2023-05" db="EMBL/GenBank/DDBJ databases">
        <authorList>
            <consortium name="Lawrence Berkeley National Laboratory"/>
            <person name="Steindorff A."/>
            <person name="Hensen N."/>
            <person name="Bonometti L."/>
            <person name="Westerberg I."/>
            <person name="Brannstrom I.O."/>
            <person name="Guillou S."/>
            <person name="Cros-Aarteil S."/>
            <person name="Calhoun S."/>
            <person name="Haridas S."/>
            <person name="Kuo A."/>
            <person name="Mondo S."/>
            <person name="Pangilinan J."/>
            <person name="Riley R."/>
            <person name="Labutti K."/>
            <person name="Andreopoulos B."/>
            <person name="Lipzen A."/>
            <person name="Chen C."/>
            <person name="Yanf M."/>
            <person name="Daum C."/>
            <person name="Ng V."/>
            <person name="Clum A."/>
            <person name="Ohm R."/>
            <person name="Martin F."/>
            <person name="Silar P."/>
            <person name="Natvig D."/>
            <person name="Lalanne C."/>
            <person name="Gautier V."/>
            <person name="Ament-Velasquez S.L."/>
            <person name="Kruys A."/>
            <person name="Hutchinson M.I."/>
            <person name="Powell A.J."/>
            <person name="Barry K."/>
            <person name="Miller A.N."/>
            <person name="Grigoriev I.V."/>
            <person name="Debuchy R."/>
            <person name="Gladieux P."/>
            <person name="Thoren M.H."/>
            <person name="Johannesson H."/>
        </authorList>
    </citation>
    <scope>NUCLEOTIDE SEQUENCE</scope>
    <source>
        <strain evidence="1">PSN293</strain>
    </source>
</reference>
<evidence type="ECO:0000313" key="1">
    <source>
        <dbReference type="EMBL" id="KAK4206458.1"/>
    </source>
</evidence>
<comment type="caution">
    <text evidence="1">The sequence shown here is derived from an EMBL/GenBank/DDBJ whole genome shotgun (WGS) entry which is preliminary data.</text>
</comment>
<protein>
    <submittedName>
        <fullName evidence="1">Uncharacterized protein</fullName>
    </submittedName>
</protein>